<dbReference type="RefSeq" id="WP_089233821.1">
    <property type="nucleotide sequence ID" value="NZ_FZOY01000005.1"/>
</dbReference>
<dbReference type="Gene3D" id="2.40.360.10">
    <property type="entry name" value="YmcC-like"/>
    <property type="match status" value="1"/>
</dbReference>
<dbReference type="Pfam" id="PF11102">
    <property type="entry name" value="YjbF"/>
    <property type="match status" value="1"/>
</dbReference>
<name>A0A239JGR0_9RHOB</name>
<evidence type="ECO:0000313" key="3">
    <source>
        <dbReference type="Proteomes" id="UP000198426"/>
    </source>
</evidence>
<dbReference type="Proteomes" id="UP000198426">
    <property type="component" value="Unassembled WGS sequence"/>
</dbReference>
<dbReference type="PROSITE" id="PS51257">
    <property type="entry name" value="PROKAR_LIPOPROTEIN"/>
    <property type="match status" value="1"/>
</dbReference>
<proteinExistence type="predicted"/>
<dbReference type="EMBL" id="FZOY01000005">
    <property type="protein sequence ID" value="SNT04483.1"/>
    <property type="molecule type" value="Genomic_DNA"/>
</dbReference>
<dbReference type="InterPro" id="IPR023373">
    <property type="entry name" value="YmcC_sf"/>
</dbReference>
<dbReference type="AlphaFoldDB" id="A0A239JGR0"/>
<sequence length="235" mass="25133">MSFAIRARGGRLAVLAALAVATGLAGCGNTPDKAQGWGALYTAFQENQAGREARAKADAGVSPQAIQGALRSVKEPLILAVLEESQRTALLAEFGRNGPYRTFRTSTQQTMTFRDGMLTGTRGLGYDLMSSDATAATAMIRARRSGEVNRVYRHLSGENHEVPTTMRCTIASEGADTVQVASGASFSATRMRETCRADNLTVRNTYWVTGSGDIVQSIQWISPQVGKVALQTLRG</sequence>
<feature type="chain" id="PRO_5012421475" evidence="1">
    <location>
        <begin position="26"/>
        <end position="235"/>
    </location>
</feature>
<evidence type="ECO:0000313" key="2">
    <source>
        <dbReference type="EMBL" id="SNT04483.1"/>
    </source>
</evidence>
<protein>
    <submittedName>
        <fullName evidence="2">Group 4 capsule polysaccharide lipoprotein gfcB, YjbF</fullName>
    </submittedName>
</protein>
<reference evidence="2 3" key="1">
    <citation type="submission" date="2017-06" db="EMBL/GenBank/DDBJ databases">
        <authorList>
            <person name="Kim H.J."/>
            <person name="Triplett B.A."/>
        </authorList>
    </citation>
    <scope>NUCLEOTIDE SEQUENCE [LARGE SCALE GENOMIC DNA]</scope>
    <source>
        <strain evidence="2 3">DSM 29339</strain>
    </source>
</reference>
<evidence type="ECO:0000256" key="1">
    <source>
        <dbReference type="SAM" id="SignalP"/>
    </source>
</evidence>
<dbReference type="OrthoDB" id="6237231at2"/>
<dbReference type="InterPro" id="IPR021308">
    <property type="entry name" value="GfcB"/>
</dbReference>
<organism evidence="2 3">
    <name type="scientific">Tropicimonas sediminicola</name>
    <dbReference type="NCBI Taxonomy" id="1031541"/>
    <lineage>
        <taxon>Bacteria</taxon>
        <taxon>Pseudomonadati</taxon>
        <taxon>Pseudomonadota</taxon>
        <taxon>Alphaproteobacteria</taxon>
        <taxon>Rhodobacterales</taxon>
        <taxon>Roseobacteraceae</taxon>
        <taxon>Tropicimonas</taxon>
    </lineage>
</organism>
<dbReference type="SUPFAM" id="SSF159270">
    <property type="entry name" value="YmcC-like"/>
    <property type="match status" value="1"/>
</dbReference>
<keyword evidence="1" id="KW-0732">Signal</keyword>
<feature type="signal peptide" evidence="1">
    <location>
        <begin position="1"/>
        <end position="25"/>
    </location>
</feature>
<accession>A0A239JGR0</accession>
<gene>
    <name evidence="2" type="ORF">SAMN05421757_105250</name>
</gene>
<keyword evidence="2" id="KW-0449">Lipoprotein</keyword>
<keyword evidence="3" id="KW-1185">Reference proteome</keyword>